<feature type="compositionally biased region" description="Polar residues" evidence="1">
    <location>
        <begin position="365"/>
        <end position="374"/>
    </location>
</feature>
<reference evidence="3 4" key="1">
    <citation type="submission" date="2014-04" db="EMBL/GenBank/DDBJ databases">
        <authorList>
            <consortium name="DOE Joint Genome Institute"/>
            <person name="Kuo A."/>
            <person name="Martino E."/>
            <person name="Perotto S."/>
            <person name="Kohler A."/>
            <person name="Nagy L.G."/>
            <person name="Floudas D."/>
            <person name="Copeland A."/>
            <person name="Barry K.W."/>
            <person name="Cichocki N."/>
            <person name="Veneault-Fourrey C."/>
            <person name="LaButti K."/>
            <person name="Lindquist E.A."/>
            <person name="Lipzen A."/>
            <person name="Lundell T."/>
            <person name="Morin E."/>
            <person name="Murat C."/>
            <person name="Sun H."/>
            <person name="Tunlid A."/>
            <person name="Henrissat B."/>
            <person name="Grigoriev I.V."/>
            <person name="Hibbett D.S."/>
            <person name="Martin F."/>
            <person name="Nordberg H.P."/>
            <person name="Cantor M.N."/>
            <person name="Hua S.X."/>
        </authorList>
    </citation>
    <scope>NUCLEOTIDE SEQUENCE [LARGE SCALE GENOMIC DNA]</scope>
    <source>
        <strain evidence="3 4">Zn</strain>
    </source>
</reference>
<feature type="region of interest" description="Disordered" evidence="1">
    <location>
        <begin position="355"/>
        <end position="374"/>
    </location>
</feature>
<feature type="region of interest" description="Disordered" evidence="1">
    <location>
        <begin position="442"/>
        <end position="614"/>
    </location>
</feature>
<dbReference type="AlphaFoldDB" id="A0A0C3GJ33"/>
<evidence type="ECO:0000313" key="4">
    <source>
        <dbReference type="Proteomes" id="UP000054321"/>
    </source>
</evidence>
<dbReference type="EMBL" id="KN832885">
    <property type="protein sequence ID" value="KIM96160.1"/>
    <property type="molecule type" value="Genomic_DNA"/>
</dbReference>
<evidence type="ECO:0000313" key="3">
    <source>
        <dbReference type="EMBL" id="KIM96160.1"/>
    </source>
</evidence>
<feature type="transmembrane region" description="Helical" evidence="2">
    <location>
        <begin position="319"/>
        <end position="342"/>
    </location>
</feature>
<dbReference type="Proteomes" id="UP000054321">
    <property type="component" value="Unassembled WGS sequence"/>
</dbReference>
<dbReference type="HOGENOM" id="CLU_020985_1_0_1"/>
<feature type="compositionally biased region" description="Basic and acidic residues" evidence="1">
    <location>
        <begin position="454"/>
        <end position="464"/>
    </location>
</feature>
<feature type="transmembrane region" description="Helical" evidence="2">
    <location>
        <begin position="67"/>
        <end position="89"/>
    </location>
</feature>
<feature type="compositionally biased region" description="Polar residues" evidence="1">
    <location>
        <begin position="521"/>
        <end position="531"/>
    </location>
</feature>
<reference evidence="4" key="2">
    <citation type="submission" date="2015-01" db="EMBL/GenBank/DDBJ databases">
        <title>Evolutionary Origins and Diversification of the Mycorrhizal Mutualists.</title>
        <authorList>
            <consortium name="DOE Joint Genome Institute"/>
            <consortium name="Mycorrhizal Genomics Consortium"/>
            <person name="Kohler A."/>
            <person name="Kuo A."/>
            <person name="Nagy L.G."/>
            <person name="Floudas D."/>
            <person name="Copeland A."/>
            <person name="Barry K.W."/>
            <person name="Cichocki N."/>
            <person name="Veneault-Fourrey C."/>
            <person name="LaButti K."/>
            <person name="Lindquist E.A."/>
            <person name="Lipzen A."/>
            <person name="Lundell T."/>
            <person name="Morin E."/>
            <person name="Murat C."/>
            <person name="Riley R."/>
            <person name="Ohm R."/>
            <person name="Sun H."/>
            <person name="Tunlid A."/>
            <person name="Henrissat B."/>
            <person name="Grigoriev I.V."/>
            <person name="Hibbett D.S."/>
            <person name="Martin F."/>
        </authorList>
    </citation>
    <scope>NUCLEOTIDE SEQUENCE [LARGE SCALE GENOMIC DNA]</scope>
    <source>
        <strain evidence="4">Zn</strain>
    </source>
</reference>
<proteinExistence type="predicted"/>
<keyword evidence="2" id="KW-0472">Membrane</keyword>
<accession>A0A0C3GJ33</accession>
<keyword evidence="4" id="KW-1185">Reference proteome</keyword>
<feature type="transmembrane region" description="Helical" evidence="2">
    <location>
        <begin position="216"/>
        <end position="236"/>
    </location>
</feature>
<feature type="region of interest" description="Disordered" evidence="1">
    <location>
        <begin position="385"/>
        <end position="415"/>
    </location>
</feature>
<keyword evidence="2" id="KW-0812">Transmembrane</keyword>
<feature type="transmembrane region" description="Helical" evidence="2">
    <location>
        <begin position="131"/>
        <end position="153"/>
    </location>
</feature>
<sequence>MPPISPAIHLNTLVTRNATDPNSTINALQVVCAWPVSGQYGPGSRVLYYALVAACVIARKADWLRNACLAGALLFPAVAALHGVVLAAMHVNGAVDMDVYGAFQLCSIGILTAPVVVRLSRTYFEEPGRNIIFLWTGLILIGMLSLAVEFFRINTSLCPHDEFGNPVSSDVGAFNYGINCTLTCSIDSGPFSPLRNGSANNIYVIPAPDRLTFNTATLFAAACCIPAILSLVSMWNKILKINWKKRFGVKDEQENREVIAGTNGATVENMKRVNNAMKIFLSAVEVPVFAAAVLTILICGERNFFSPQVNYQTEPIQSIGQWAPIAGTALAVIGSLYLFLAARLKVTNEEFKPDASKQRPVAQDDTGSVNASTHSIITTDSPENLHSVYDAGEEPSGEITRMNTESSKRRDLGKRRKVAKALAKFSDYVGTAARERFDDSEFRNGDALGFPEVPGERQRNERLPIIKRQYTHYNRPGSFNGSVASGIGGQAASATSRAPSPSSPRRSETGILQPERAASIGLQNPRSSSPASLPGRRRRRSTLEVPSPNHYSNTPSRLSTSSIAPDITIPAGQGSPTIVVSSDVTLPRPVHSPLSNPPTTFPPTDQALTPPEPS</sequence>
<feature type="compositionally biased region" description="Polar residues" evidence="1">
    <location>
        <begin position="574"/>
        <end position="584"/>
    </location>
</feature>
<dbReference type="OrthoDB" id="3021074at2759"/>
<feature type="compositionally biased region" description="Low complexity" evidence="1">
    <location>
        <begin position="491"/>
        <end position="504"/>
    </location>
</feature>
<feature type="compositionally biased region" description="Polar residues" evidence="1">
    <location>
        <begin position="549"/>
        <end position="563"/>
    </location>
</feature>
<dbReference type="InParanoid" id="A0A0C3GJ33"/>
<name>A0A0C3GJ33_OIDMZ</name>
<dbReference type="STRING" id="913774.A0A0C3GJ33"/>
<feature type="transmembrane region" description="Helical" evidence="2">
    <location>
        <begin position="101"/>
        <end position="119"/>
    </location>
</feature>
<protein>
    <submittedName>
        <fullName evidence="3">Uncharacterized protein</fullName>
    </submittedName>
</protein>
<keyword evidence="2" id="KW-1133">Transmembrane helix</keyword>
<gene>
    <name evidence="3" type="ORF">OIDMADRAFT_183570</name>
</gene>
<feature type="transmembrane region" description="Helical" evidence="2">
    <location>
        <begin position="279"/>
        <end position="299"/>
    </location>
</feature>
<evidence type="ECO:0000256" key="1">
    <source>
        <dbReference type="SAM" id="MobiDB-lite"/>
    </source>
</evidence>
<evidence type="ECO:0000256" key="2">
    <source>
        <dbReference type="SAM" id="Phobius"/>
    </source>
</evidence>
<organism evidence="3 4">
    <name type="scientific">Oidiodendron maius (strain Zn)</name>
    <dbReference type="NCBI Taxonomy" id="913774"/>
    <lineage>
        <taxon>Eukaryota</taxon>
        <taxon>Fungi</taxon>
        <taxon>Dikarya</taxon>
        <taxon>Ascomycota</taxon>
        <taxon>Pezizomycotina</taxon>
        <taxon>Leotiomycetes</taxon>
        <taxon>Leotiomycetes incertae sedis</taxon>
        <taxon>Myxotrichaceae</taxon>
        <taxon>Oidiodendron</taxon>
    </lineage>
</organism>